<dbReference type="PANTHER" id="PTHR45959:SF26">
    <property type="entry name" value="HELIX LOOP HELIX DNA-BINDING DOMAIN PROTEIN"/>
    <property type="match status" value="1"/>
</dbReference>
<evidence type="ECO:0000313" key="6">
    <source>
        <dbReference type="Proteomes" id="UP000087171"/>
    </source>
</evidence>
<evidence type="ECO:0000256" key="2">
    <source>
        <dbReference type="ARBA" id="ARBA00023015"/>
    </source>
</evidence>
<dbReference type="InterPro" id="IPR036638">
    <property type="entry name" value="HLH_DNA-bd_sf"/>
</dbReference>
<keyword evidence="2" id="KW-0805">Transcription regulation</keyword>
<keyword evidence="6" id="KW-1185">Reference proteome</keyword>
<keyword evidence="3" id="KW-0804">Transcription</keyword>
<dbReference type="OrthoDB" id="1402189at2759"/>
<dbReference type="PROSITE" id="PS50888">
    <property type="entry name" value="BHLH"/>
    <property type="match status" value="1"/>
</dbReference>
<evidence type="ECO:0000256" key="4">
    <source>
        <dbReference type="ARBA" id="ARBA00023242"/>
    </source>
</evidence>
<dbReference type="PaxDb" id="3827-XP_004486629.1"/>
<dbReference type="Proteomes" id="UP000087171">
    <property type="component" value="Chromosome Ca1"/>
</dbReference>
<dbReference type="Pfam" id="PF00010">
    <property type="entry name" value="HLH"/>
    <property type="match status" value="1"/>
</dbReference>
<sequence length="246" mass="28404">MEDWWENWFSDLDMNGDNSSLKLNECEMNSCCNYKARATEGRKRVRSCWEIEDHVMAERKRRHEMAERLVALSSIIPGLKKIDKASVLGEAINYVKQLKGRIAILEQQSNNKSKRTKCTKSIISFTQSQYHPPNHNHNLDSNQVLPQIEAICIESEKEVLFIRIQCEKCKSILFTLLVILQNMHLSISSSSVLPFGKNTLNIAIIAKMGEEYKITGEELVKKLRQDLMELYEMQHHVIHASVSKEL</sequence>
<comment type="subcellular location">
    <subcellularLocation>
        <location evidence="1">Nucleus</location>
    </subcellularLocation>
</comment>
<evidence type="ECO:0000256" key="1">
    <source>
        <dbReference type="ARBA" id="ARBA00004123"/>
    </source>
</evidence>
<dbReference type="eggNOG" id="ENOG502QWBY">
    <property type="taxonomic scope" value="Eukaryota"/>
</dbReference>
<keyword evidence="4" id="KW-0539">Nucleus</keyword>
<evidence type="ECO:0000313" key="7">
    <source>
        <dbReference type="RefSeq" id="XP_004486629.1"/>
    </source>
</evidence>
<gene>
    <name evidence="7" type="primary">LOC101501845</name>
</gene>
<evidence type="ECO:0000256" key="3">
    <source>
        <dbReference type="ARBA" id="ARBA00023163"/>
    </source>
</evidence>
<dbReference type="PANTHER" id="PTHR45959">
    <property type="entry name" value="BHLH TRANSCRIPTION FACTOR"/>
    <property type="match status" value="1"/>
</dbReference>
<dbReference type="Gene3D" id="4.10.280.10">
    <property type="entry name" value="Helix-loop-helix DNA-binding domain"/>
    <property type="match status" value="1"/>
</dbReference>
<dbReference type="SUPFAM" id="SSF47459">
    <property type="entry name" value="HLH, helix-loop-helix DNA-binding domain"/>
    <property type="match status" value="1"/>
</dbReference>
<dbReference type="SMART" id="SM00353">
    <property type="entry name" value="HLH"/>
    <property type="match status" value="1"/>
</dbReference>
<dbReference type="GeneID" id="101501845"/>
<dbReference type="InterPro" id="IPR052610">
    <property type="entry name" value="bHLH_transcription_regulator"/>
</dbReference>
<protein>
    <submittedName>
        <fullName evidence="7">Transcription factor bHLH18-like</fullName>
    </submittedName>
</protein>
<dbReference type="KEGG" id="cam:101501845"/>
<organism evidence="6 7">
    <name type="scientific">Cicer arietinum</name>
    <name type="common">Chickpea</name>
    <name type="synonym">Garbanzo</name>
    <dbReference type="NCBI Taxonomy" id="3827"/>
    <lineage>
        <taxon>Eukaryota</taxon>
        <taxon>Viridiplantae</taxon>
        <taxon>Streptophyta</taxon>
        <taxon>Embryophyta</taxon>
        <taxon>Tracheophyta</taxon>
        <taxon>Spermatophyta</taxon>
        <taxon>Magnoliopsida</taxon>
        <taxon>eudicotyledons</taxon>
        <taxon>Gunneridae</taxon>
        <taxon>Pentapetalae</taxon>
        <taxon>rosids</taxon>
        <taxon>fabids</taxon>
        <taxon>Fabales</taxon>
        <taxon>Fabaceae</taxon>
        <taxon>Papilionoideae</taxon>
        <taxon>50 kb inversion clade</taxon>
        <taxon>NPAAA clade</taxon>
        <taxon>Hologalegina</taxon>
        <taxon>IRL clade</taxon>
        <taxon>Cicereae</taxon>
        <taxon>Cicer</taxon>
    </lineage>
</organism>
<feature type="domain" description="BHLH" evidence="5">
    <location>
        <begin position="49"/>
        <end position="98"/>
    </location>
</feature>
<dbReference type="STRING" id="3827.A0A1S2XDL2"/>
<dbReference type="GO" id="GO:0046983">
    <property type="term" value="F:protein dimerization activity"/>
    <property type="evidence" value="ECO:0007669"/>
    <property type="project" value="InterPro"/>
</dbReference>
<dbReference type="AlphaFoldDB" id="A0A1S2XDL2"/>
<dbReference type="RefSeq" id="XP_004486629.1">
    <property type="nucleotide sequence ID" value="XM_004486572.3"/>
</dbReference>
<accession>A0A1S2XDL2</accession>
<proteinExistence type="predicted"/>
<dbReference type="GO" id="GO:0005634">
    <property type="term" value="C:nucleus"/>
    <property type="evidence" value="ECO:0007669"/>
    <property type="project" value="UniProtKB-SubCell"/>
</dbReference>
<reference evidence="7" key="2">
    <citation type="submission" date="2025-08" db="UniProtKB">
        <authorList>
            <consortium name="RefSeq"/>
        </authorList>
    </citation>
    <scope>IDENTIFICATION</scope>
    <source>
        <tissue evidence="7">Etiolated seedlings</tissue>
    </source>
</reference>
<evidence type="ECO:0000259" key="5">
    <source>
        <dbReference type="PROSITE" id="PS50888"/>
    </source>
</evidence>
<reference evidence="6" key="1">
    <citation type="journal article" date="2013" name="Nat. Biotechnol.">
        <title>Draft genome sequence of chickpea (Cicer arietinum) provides a resource for trait improvement.</title>
        <authorList>
            <person name="Varshney R.K."/>
            <person name="Song C."/>
            <person name="Saxena R.K."/>
            <person name="Azam S."/>
            <person name="Yu S."/>
            <person name="Sharpe A.G."/>
            <person name="Cannon S."/>
            <person name="Baek J."/>
            <person name="Rosen B.D."/>
            <person name="Tar'an B."/>
            <person name="Millan T."/>
            <person name="Zhang X."/>
            <person name="Ramsay L.D."/>
            <person name="Iwata A."/>
            <person name="Wang Y."/>
            <person name="Nelson W."/>
            <person name="Farmer A.D."/>
            <person name="Gaur P.M."/>
            <person name="Soderlund C."/>
            <person name="Penmetsa R.V."/>
            <person name="Xu C."/>
            <person name="Bharti A.K."/>
            <person name="He W."/>
            <person name="Winter P."/>
            <person name="Zhao S."/>
            <person name="Hane J.K."/>
            <person name="Carrasquilla-Garcia N."/>
            <person name="Condie J.A."/>
            <person name="Upadhyaya H.D."/>
            <person name="Luo M.C."/>
            <person name="Thudi M."/>
            <person name="Gowda C.L."/>
            <person name="Singh N.P."/>
            <person name="Lichtenzveig J."/>
            <person name="Gali K.K."/>
            <person name="Rubio J."/>
            <person name="Nadarajan N."/>
            <person name="Dolezel J."/>
            <person name="Bansal K.C."/>
            <person name="Xu X."/>
            <person name="Edwards D."/>
            <person name="Zhang G."/>
            <person name="Kahl G."/>
            <person name="Gil J."/>
            <person name="Singh K.B."/>
            <person name="Datta S.K."/>
            <person name="Jackson S.A."/>
            <person name="Wang J."/>
            <person name="Cook D.R."/>
        </authorList>
    </citation>
    <scope>NUCLEOTIDE SEQUENCE [LARGE SCALE GENOMIC DNA]</scope>
    <source>
        <strain evidence="6">cv. CDC Frontier</strain>
    </source>
</reference>
<name>A0A1S2XDL2_CICAR</name>
<dbReference type="InterPro" id="IPR011598">
    <property type="entry name" value="bHLH_dom"/>
</dbReference>